<dbReference type="RefSeq" id="WP_381830884.1">
    <property type="nucleotide sequence ID" value="NZ_JBHTCF010000005.1"/>
</dbReference>
<dbReference type="EMBL" id="JBHTCF010000005">
    <property type="protein sequence ID" value="MFC7305532.1"/>
    <property type="molecule type" value="Genomic_DNA"/>
</dbReference>
<dbReference type="PANTHER" id="PTHR43384">
    <property type="entry name" value="SEPTUM SITE-DETERMINING PROTEIN MIND HOMOLOG, CHLOROPLASTIC-RELATED"/>
    <property type="match status" value="1"/>
</dbReference>
<dbReference type="Proteomes" id="UP001596523">
    <property type="component" value="Unassembled WGS sequence"/>
</dbReference>
<dbReference type="PANTHER" id="PTHR43384:SF14">
    <property type="entry name" value="ESX-1 SECRETION-ASSOCIATED PROTEIN ESPI"/>
    <property type="match status" value="1"/>
</dbReference>
<feature type="compositionally biased region" description="Pro residues" evidence="1">
    <location>
        <begin position="61"/>
        <end position="75"/>
    </location>
</feature>
<feature type="compositionally biased region" description="Low complexity" evidence="1">
    <location>
        <begin position="175"/>
        <end position="192"/>
    </location>
</feature>
<feature type="compositionally biased region" description="Pro residues" evidence="1">
    <location>
        <begin position="106"/>
        <end position="126"/>
    </location>
</feature>
<dbReference type="Gene3D" id="3.40.50.300">
    <property type="entry name" value="P-loop containing nucleotide triphosphate hydrolases"/>
    <property type="match status" value="1"/>
</dbReference>
<feature type="compositionally biased region" description="Pro residues" evidence="1">
    <location>
        <begin position="193"/>
        <end position="216"/>
    </location>
</feature>
<gene>
    <name evidence="3" type="ORF">ACFQVC_15025</name>
</gene>
<evidence type="ECO:0000313" key="4">
    <source>
        <dbReference type="Proteomes" id="UP001596523"/>
    </source>
</evidence>
<reference evidence="4" key="1">
    <citation type="journal article" date="2019" name="Int. J. Syst. Evol. Microbiol.">
        <title>The Global Catalogue of Microorganisms (GCM) 10K type strain sequencing project: providing services to taxonomists for standard genome sequencing and annotation.</title>
        <authorList>
            <consortium name="The Broad Institute Genomics Platform"/>
            <consortium name="The Broad Institute Genome Sequencing Center for Infectious Disease"/>
            <person name="Wu L."/>
            <person name="Ma J."/>
        </authorList>
    </citation>
    <scope>NUCLEOTIDE SEQUENCE [LARGE SCALE GENOMIC DNA]</scope>
    <source>
        <strain evidence="4">SYNS20</strain>
    </source>
</reference>
<sequence>MPNGDNVQNGTDAAVTSATPEDTDVLSDTGPRGQEAPRTSLMKTGAQDRPVLDDFSDFDDPPVPAPEPTRTPTPTPAAVTTAEIPDAPTTILRDAVPAVPVAQAAPLPPLAPPPAAPLPPAAPPVAAPAAPDPGVTAQLPTVPAPAPDPGVTAQLPTVPAPAQPVQQAPAPPVQQAPAPAVQQAPAPAVQQAPAPPAPAPAPPVQVPAPAPAPAPPVSRHAFSSLPVVDDSLAGTRRKPRHGEPLVGRALRAVRRTVSSSAAREVAEASRTAELLQQPVATGRQIAVTSIRGGAGKSTVAALLGTAYAHYRHDPVLLVEADPALGTLPFRLGAESLRWTVRDLAGMVEPSMSLLDVTGYLVQLPDNAWLLPGSKGEVGAMLDTKAYEKAMVALRRYFGVTVVDCETLPAEVARTALTAAQSRVVVAPATFEGVASTHSVLQWMSGLPRQIVEGTVVVLTEAVPHGGLDVDKALQKLRGTGATVHLLPYDRHLAAGGAIDTELLAHATREAVTRIAAEALQLSQRRP</sequence>
<accession>A0ABW2JIA0</accession>
<feature type="domain" description="CobQ/CobB/MinD/ParA nucleotide binding" evidence="2">
    <location>
        <begin position="285"/>
        <end position="337"/>
    </location>
</feature>
<dbReference type="Pfam" id="PF01656">
    <property type="entry name" value="CbiA"/>
    <property type="match status" value="1"/>
</dbReference>
<feature type="compositionally biased region" description="Polar residues" evidence="1">
    <location>
        <begin position="1"/>
        <end position="20"/>
    </location>
</feature>
<organism evidence="3 4">
    <name type="scientific">Streptomyces monticola</name>
    <dbReference type="NCBI Taxonomy" id="2666263"/>
    <lineage>
        <taxon>Bacteria</taxon>
        <taxon>Bacillati</taxon>
        <taxon>Actinomycetota</taxon>
        <taxon>Actinomycetes</taxon>
        <taxon>Kitasatosporales</taxon>
        <taxon>Streptomycetaceae</taxon>
        <taxon>Streptomyces</taxon>
    </lineage>
</organism>
<keyword evidence="4" id="KW-1185">Reference proteome</keyword>
<feature type="region of interest" description="Disordered" evidence="1">
    <location>
        <begin position="104"/>
        <end position="221"/>
    </location>
</feature>
<evidence type="ECO:0000256" key="1">
    <source>
        <dbReference type="SAM" id="MobiDB-lite"/>
    </source>
</evidence>
<evidence type="ECO:0000259" key="2">
    <source>
        <dbReference type="Pfam" id="PF01656"/>
    </source>
</evidence>
<dbReference type="InterPro" id="IPR027417">
    <property type="entry name" value="P-loop_NTPase"/>
</dbReference>
<dbReference type="SUPFAM" id="SSF52540">
    <property type="entry name" value="P-loop containing nucleoside triphosphate hydrolases"/>
    <property type="match status" value="1"/>
</dbReference>
<proteinExistence type="predicted"/>
<comment type="caution">
    <text evidence="3">The sequence shown here is derived from an EMBL/GenBank/DDBJ whole genome shotgun (WGS) entry which is preliminary data.</text>
</comment>
<protein>
    <submittedName>
        <fullName evidence="3">MinD/ParA family protein</fullName>
    </submittedName>
</protein>
<evidence type="ECO:0000313" key="3">
    <source>
        <dbReference type="EMBL" id="MFC7305532.1"/>
    </source>
</evidence>
<feature type="region of interest" description="Disordered" evidence="1">
    <location>
        <begin position="1"/>
        <end position="91"/>
    </location>
</feature>
<dbReference type="InterPro" id="IPR050625">
    <property type="entry name" value="ParA/MinD_ATPase"/>
</dbReference>
<dbReference type="InterPro" id="IPR002586">
    <property type="entry name" value="CobQ/CobB/MinD/ParA_Nub-bd_dom"/>
</dbReference>
<name>A0ABW2JIA0_9ACTN</name>